<keyword evidence="1" id="KW-0732">Signal</keyword>
<gene>
    <name evidence="2" type="ORF">H312_02260</name>
</gene>
<evidence type="ECO:0000256" key="1">
    <source>
        <dbReference type="SAM" id="SignalP"/>
    </source>
</evidence>
<feature type="signal peptide" evidence="1">
    <location>
        <begin position="1"/>
        <end position="23"/>
    </location>
</feature>
<dbReference type="OrthoDB" id="2188797at2759"/>
<reference evidence="2 3" key="2">
    <citation type="submission" date="2014-03" db="EMBL/GenBank/DDBJ databases">
        <title>The Genome Sequence of Anncaliia algerae insect isolate PRA339.</title>
        <authorList>
            <consortium name="The Broad Institute Genome Sequencing Platform"/>
            <consortium name="The Broad Institute Genome Sequencing Center for Infectious Disease"/>
            <person name="Cuomo C."/>
            <person name="Becnel J."/>
            <person name="Sanscrainte N."/>
            <person name="Walker B."/>
            <person name="Young S.K."/>
            <person name="Zeng Q."/>
            <person name="Gargeya S."/>
            <person name="Fitzgerald M."/>
            <person name="Haas B."/>
            <person name="Abouelleil A."/>
            <person name="Alvarado L."/>
            <person name="Arachchi H.M."/>
            <person name="Berlin A.M."/>
            <person name="Chapman S.B."/>
            <person name="Dewar J."/>
            <person name="Goldberg J."/>
            <person name="Griggs A."/>
            <person name="Gujja S."/>
            <person name="Hansen M."/>
            <person name="Howarth C."/>
            <person name="Imamovic A."/>
            <person name="Larimer J."/>
            <person name="McCowan C."/>
            <person name="Murphy C."/>
            <person name="Neiman D."/>
            <person name="Pearson M."/>
            <person name="Priest M."/>
            <person name="Roberts A."/>
            <person name="Saif S."/>
            <person name="Shea T."/>
            <person name="Sisk P."/>
            <person name="Sykes S."/>
            <person name="Wortman J."/>
            <person name="Nusbaum C."/>
            <person name="Birren B."/>
        </authorList>
    </citation>
    <scope>NUCLEOTIDE SEQUENCE [LARGE SCALE GENOMIC DNA]</scope>
    <source>
        <strain evidence="2 3">PRA339</strain>
    </source>
</reference>
<keyword evidence="3" id="KW-1185">Reference proteome</keyword>
<protein>
    <submittedName>
        <fullName evidence="2">Uncharacterized protein</fullName>
    </submittedName>
</protein>
<accession>A0A059EZ75</accession>
<dbReference type="AlphaFoldDB" id="A0A059EZ75"/>
<proteinExistence type="predicted"/>
<dbReference type="EMBL" id="KK365186">
    <property type="protein sequence ID" value="KCZ80353.1"/>
    <property type="molecule type" value="Genomic_DNA"/>
</dbReference>
<dbReference type="HOGENOM" id="CLU_1125204_0_0_1"/>
<evidence type="ECO:0000313" key="2">
    <source>
        <dbReference type="EMBL" id="KCZ80353.1"/>
    </source>
</evidence>
<dbReference type="VEuPathDB" id="MicrosporidiaDB:H312_02260"/>
<reference evidence="3" key="1">
    <citation type="submission" date="2013-02" db="EMBL/GenBank/DDBJ databases">
        <authorList>
            <consortium name="The Broad Institute Genome Sequencing Platform"/>
            <person name="Cuomo C."/>
            <person name="Becnel J."/>
            <person name="Sanscrainte N."/>
            <person name="Walker B."/>
            <person name="Young S.K."/>
            <person name="Zeng Q."/>
            <person name="Gargeya S."/>
            <person name="Fitzgerald M."/>
            <person name="Haas B."/>
            <person name="Abouelleil A."/>
            <person name="Alvarado L."/>
            <person name="Arachchi H.M."/>
            <person name="Berlin A.M."/>
            <person name="Chapman S.B."/>
            <person name="Dewar J."/>
            <person name="Goldberg J."/>
            <person name="Griggs A."/>
            <person name="Gujja S."/>
            <person name="Hansen M."/>
            <person name="Howarth C."/>
            <person name="Imamovic A."/>
            <person name="Larimer J."/>
            <person name="McCowan C."/>
            <person name="Murphy C."/>
            <person name="Neiman D."/>
            <person name="Pearson M."/>
            <person name="Priest M."/>
            <person name="Roberts A."/>
            <person name="Saif S."/>
            <person name="Shea T."/>
            <person name="Sisk P."/>
            <person name="Sykes S."/>
            <person name="Wortman J."/>
            <person name="Nusbaum C."/>
            <person name="Birren B."/>
        </authorList>
    </citation>
    <scope>NUCLEOTIDE SEQUENCE [LARGE SCALE GENOMIC DNA]</scope>
    <source>
        <strain evidence="3">PRA339</strain>
    </source>
</reference>
<organism evidence="2 3">
    <name type="scientific">Anncaliia algerae PRA339</name>
    <dbReference type="NCBI Taxonomy" id="1288291"/>
    <lineage>
        <taxon>Eukaryota</taxon>
        <taxon>Fungi</taxon>
        <taxon>Fungi incertae sedis</taxon>
        <taxon>Microsporidia</taxon>
        <taxon>Tubulinosematoidea</taxon>
        <taxon>Tubulinosematidae</taxon>
        <taxon>Anncaliia</taxon>
    </lineage>
</organism>
<evidence type="ECO:0000313" key="3">
    <source>
        <dbReference type="Proteomes" id="UP000030655"/>
    </source>
</evidence>
<feature type="chain" id="PRO_5001572381" evidence="1">
    <location>
        <begin position="24"/>
        <end position="243"/>
    </location>
</feature>
<dbReference type="Proteomes" id="UP000030655">
    <property type="component" value="Unassembled WGS sequence"/>
</dbReference>
<sequence length="243" mass="28271">MMLIKNMFFSLTSFIVITRQLENNPPNGCFYPINQYTPAKCVPSGTPMPQMPLPQPIPQIQPAQQAVPVELKPVKVTTKITEGPKPEKSPLDRLIEMSPDLGRKIKKVFEYNGIADPWPQFSDIVSADQHKLPDPCMLYTKMKDILKVFESLKEMISDELLKIETYVKRAKSYLKEDQEKLKRDIDRMEKYMDKIKKSQINTVKTEYAKKFTETHSKAAEEIDQYQKLKKWLVCTLNYFKALF</sequence>
<name>A0A059EZ75_9MICR</name>